<dbReference type="EMBL" id="PKPP01020140">
    <property type="protein sequence ID" value="PWA35369.1"/>
    <property type="molecule type" value="Genomic_DNA"/>
</dbReference>
<name>A0A2U1KF26_ARTAN</name>
<organism evidence="2 3">
    <name type="scientific">Artemisia annua</name>
    <name type="common">Sweet wormwood</name>
    <dbReference type="NCBI Taxonomy" id="35608"/>
    <lineage>
        <taxon>Eukaryota</taxon>
        <taxon>Viridiplantae</taxon>
        <taxon>Streptophyta</taxon>
        <taxon>Embryophyta</taxon>
        <taxon>Tracheophyta</taxon>
        <taxon>Spermatophyta</taxon>
        <taxon>Magnoliopsida</taxon>
        <taxon>eudicotyledons</taxon>
        <taxon>Gunneridae</taxon>
        <taxon>Pentapetalae</taxon>
        <taxon>asterids</taxon>
        <taxon>campanulids</taxon>
        <taxon>Asterales</taxon>
        <taxon>Asteraceae</taxon>
        <taxon>Asteroideae</taxon>
        <taxon>Anthemideae</taxon>
        <taxon>Artemisiinae</taxon>
        <taxon>Artemisia</taxon>
    </lineage>
</organism>
<evidence type="ECO:0000313" key="3">
    <source>
        <dbReference type="Proteomes" id="UP000245207"/>
    </source>
</evidence>
<protein>
    <submittedName>
        <fullName evidence="2">Uncharacterized protein</fullName>
    </submittedName>
</protein>
<evidence type="ECO:0000313" key="2">
    <source>
        <dbReference type="EMBL" id="PWA35369.1"/>
    </source>
</evidence>
<reference evidence="2 3" key="1">
    <citation type="journal article" date="2018" name="Mol. Plant">
        <title>The genome of Artemisia annua provides insight into the evolution of Asteraceae family and artemisinin biosynthesis.</title>
        <authorList>
            <person name="Shen Q."/>
            <person name="Zhang L."/>
            <person name="Liao Z."/>
            <person name="Wang S."/>
            <person name="Yan T."/>
            <person name="Shi P."/>
            <person name="Liu M."/>
            <person name="Fu X."/>
            <person name="Pan Q."/>
            <person name="Wang Y."/>
            <person name="Lv Z."/>
            <person name="Lu X."/>
            <person name="Zhang F."/>
            <person name="Jiang W."/>
            <person name="Ma Y."/>
            <person name="Chen M."/>
            <person name="Hao X."/>
            <person name="Li L."/>
            <person name="Tang Y."/>
            <person name="Lv G."/>
            <person name="Zhou Y."/>
            <person name="Sun X."/>
            <person name="Brodelius P.E."/>
            <person name="Rose J.K.C."/>
            <person name="Tang K."/>
        </authorList>
    </citation>
    <scope>NUCLEOTIDE SEQUENCE [LARGE SCALE GENOMIC DNA]</scope>
    <source>
        <strain evidence="3">cv. Huhao1</strain>
        <tissue evidence="2">Leaf</tissue>
    </source>
</reference>
<keyword evidence="3" id="KW-1185">Reference proteome</keyword>
<dbReference type="Proteomes" id="UP000245207">
    <property type="component" value="Unassembled WGS sequence"/>
</dbReference>
<feature type="region of interest" description="Disordered" evidence="1">
    <location>
        <begin position="1"/>
        <end position="20"/>
    </location>
</feature>
<sequence>MELQMCGMPDRVMNPQDEYSPNKSLEISIVTETSEYDYMDEDYISAMIPWNTEHERGEMAVTLQKIKAHMTRMDGEQAKRPSIRLEWCQIEDACDQQMDRQEW</sequence>
<accession>A0A2U1KF26</accession>
<proteinExistence type="predicted"/>
<comment type="caution">
    <text evidence="2">The sequence shown here is derived from an EMBL/GenBank/DDBJ whole genome shotgun (WGS) entry which is preliminary data.</text>
</comment>
<gene>
    <name evidence="2" type="ORF">CTI12_AA608250</name>
</gene>
<dbReference type="AlphaFoldDB" id="A0A2U1KF26"/>
<evidence type="ECO:0000256" key="1">
    <source>
        <dbReference type="SAM" id="MobiDB-lite"/>
    </source>
</evidence>